<keyword evidence="4 6" id="KW-0472">Membrane</keyword>
<keyword evidence="9" id="KW-1185">Reference proteome</keyword>
<comment type="subcellular location">
    <subcellularLocation>
        <location evidence="1">Membrane</location>
        <topology evidence="1">Multi-pass membrane protein</topology>
    </subcellularLocation>
</comment>
<reference evidence="8" key="1">
    <citation type="submission" date="2020-11" db="EMBL/GenBank/DDBJ databases">
        <authorList>
            <consortium name="DOE Joint Genome Institute"/>
            <person name="Ahrendt S."/>
            <person name="Riley R."/>
            <person name="Andreopoulos W."/>
            <person name="Labutti K."/>
            <person name="Pangilinan J."/>
            <person name="Ruiz-Duenas F.J."/>
            <person name="Barrasa J.M."/>
            <person name="Sanchez-Garcia M."/>
            <person name="Camarero S."/>
            <person name="Miyauchi S."/>
            <person name="Serrano A."/>
            <person name="Linde D."/>
            <person name="Babiker R."/>
            <person name="Drula E."/>
            <person name="Ayuso-Fernandez I."/>
            <person name="Pacheco R."/>
            <person name="Padilla G."/>
            <person name="Ferreira P."/>
            <person name="Barriuso J."/>
            <person name="Kellner H."/>
            <person name="Castanera R."/>
            <person name="Alfaro M."/>
            <person name="Ramirez L."/>
            <person name="Pisabarro A.G."/>
            <person name="Kuo A."/>
            <person name="Tritt A."/>
            <person name="Lipzen A."/>
            <person name="He G."/>
            <person name="Yan M."/>
            <person name="Ng V."/>
            <person name="Cullen D."/>
            <person name="Martin F."/>
            <person name="Rosso M.-N."/>
            <person name="Henrissat B."/>
            <person name="Hibbett D."/>
            <person name="Martinez A.T."/>
            <person name="Grigoriev I.V."/>
        </authorList>
    </citation>
    <scope>NUCLEOTIDE SEQUENCE</scope>
    <source>
        <strain evidence="8">CBS 506.95</strain>
    </source>
</reference>
<evidence type="ECO:0000256" key="3">
    <source>
        <dbReference type="ARBA" id="ARBA00022989"/>
    </source>
</evidence>
<organism evidence="8 9">
    <name type="scientific">Crepidotus variabilis</name>
    <dbReference type="NCBI Taxonomy" id="179855"/>
    <lineage>
        <taxon>Eukaryota</taxon>
        <taxon>Fungi</taxon>
        <taxon>Dikarya</taxon>
        <taxon>Basidiomycota</taxon>
        <taxon>Agaricomycotina</taxon>
        <taxon>Agaricomycetes</taxon>
        <taxon>Agaricomycetidae</taxon>
        <taxon>Agaricales</taxon>
        <taxon>Agaricineae</taxon>
        <taxon>Crepidotaceae</taxon>
        <taxon>Crepidotus</taxon>
    </lineage>
</organism>
<protein>
    <recommendedName>
        <fullName evidence="7">Phosphatidic acid phosphatase type 2/haloperoxidase domain-containing protein</fullName>
    </recommendedName>
</protein>
<feature type="compositionally biased region" description="Low complexity" evidence="5">
    <location>
        <begin position="350"/>
        <end position="361"/>
    </location>
</feature>
<gene>
    <name evidence="8" type="ORF">CPB83DRAFT_155112</name>
</gene>
<dbReference type="SMART" id="SM00014">
    <property type="entry name" value="acidPPc"/>
    <property type="match status" value="1"/>
</dbReference>
<keyword evidence="2 6" id="KW-0812">Transmembrane</keyword>
<dbReference type="GO" id="GO:0070916">
    <property type="term" value="C:inositol phosphoceramide synthase complex"/>
    <property type="evidence" value="ECO:0007669"/>
    <property type="project" value="TreeGrafter"/>
</dbReference>
<evidence type="ECO:0000256" key="4">
    <source>
        <dbReference type="ARBA" id="ARBA00023136"/>
    </source>
</evidence>
<feature type="domain" description="Phosphatidic acid phosphatase type 2/haloperoxidase" evidence="7">
    <location>
        <begin position="188"/>
        <end position="325"/>
    </location>
</feature>
<dbReference type="InterPro" id="IPR026841">
    <property type="entry name" value="Aur1/Ipt1"/>
</dbReference>
<feature type="transmembrane region" description="Helical" evidence="6">
    <location>
        <begin position="47"/>
        <end position="69"/>
    </location>
</feature>
<dbReference type="OrthoDB" id="5784at2759"/>
<dbReference type="InterPro" id="IPR036938">
    <property type="entry name" value="PAP2/HPO_sf"/>
</dbReference>
<evidence type="ECO:0000256" key="5">
    <source>
        <dbReference type="SAM" id="MobiDB-lite"/>
    </source>
</evidence>
<dbReference type="InterPro" id="IPR052185">
    <property type="entry name" value="IPC_Synthase-Related"/>
</dbReference>
<feature type="transmembrane region" description="Helical" evidence="6">
    <location>
        <begin position="306"/>
        <end position="325"/>
    </location>
</feature>
<proteinExistence type="predicted"/>
<keyword evidence="3 6" id="KW-1133">Transmembrane helix</keyword>
<evidence type="ECO:0000313" key="8">
    <source>
        <dbReference type="EMBL" id="KAF9530708.1"/>
    </source>
</evidence>
<comment type="caution">
    <text evidence="8">The sequence shown here is derived from an EMBL/GenBank/DDBJ whole genome shotgun (WGS) entry which is preliminary data.</text>
</comment>
<dbReference type="InterPro" id="IPR000326">
    <property type="entry name" value="PAP2/HPO"/>
</dbReference>
<feature type="transmembrane region" description="Helical" evidence="6">
    <location>
        <begin position="272"/>
        <end position="299"/>
    </location>
</feature>
<dbReference type="GO" id="GO:0006676">
    <property type="term" value="P:mannosyl diphosphorylinositol ceramide metabolic process"/>
    <property type="evidence" value="ECO:0007669"/>
    <property type="project" value="TreeGrafter"/>
</dbReference>
<dbReference type="PANTHER" id="PTHR31310:SF11">
    <property type="entry name" value="INOSITOL PHOSPHORYLCERAMIDE SYNTHASE CATALYTIC SUBUNIT AUR1"/>
    <property type="match status" value="1"/>
</dbReference>
<dbReference type="CDD" id="cd03386">
    <property type="entry name" value="PAP2_Aur1_like"/>
    <property type="match status" value="1"/>
</dbReference>
<sequence length="374" mass="41772">MAALYHTRIRLSITLVNLRIALLAGYSRLDKSLSPTLTIHRILAHKFVFSDLTYIIHLSLSLFWLSIIPSSPSPIFIPYKLLIPLLYTTTLLLPLTNQFVVPATPVFSWSLTYFSNQYIPDTHRPPVFISLLPTLETVLYGTNISDILTRYTHPFLDILAWIPYGVIHFILPFLIAFFLFLFRARGALRMCATTFGYLNLISVVIQLGIPTSAPWYEVIYGLTPASYTMLGSPGGLARIDELFHSNWYTVGFTHSPLPFGAFPSLHAGNATLAALFVTHFFPSYTEMVWAYCVVLYWATMYLTHHYLVDVVGGGCIATVFFFMFLPNELRGDAALEYPPGYTPGTDTAGFGPSSSSPSFSSILNRAGAGRSKYV</sequence>
<evidence type="ECO:0000256" key="1">
    <source>
        <dbReference type="ARBA" id="ARBA00004141"/>
    </source>
</evidence>
<feature type="transmembrane region" description="Helical" evidence="6">
    <location>
        <begin position="158"/>
        <end position="182"/>
    </location>
</feature>
<dbReference type="Pfam" id="PF14378">
    <property type="entry name" value="PAP2_3"/>
    <property type="match status" value="1"/>
</dbReference>
<evidence type="ECO:0000256" key="2">
    <source>
        <dbReference type="ARBA" id="ARBA00022692"/>
    </source>
</evidence>
<evidence type="ECO:0000313" key="9">
    <source>
        <dbReference type="Proteomes" id="UP000807306"/>
    </source>
</evidence>
<dbReference type="GO" id="GO:0016020">
    <property type="term" value="C:membrane"/>
    <property type="evidence" value="ECO:0007669"/>
    <property type="project" value="UniProtKB-SubCell"/>
</dbReference>
<dbReference type="Proteomes" id="UP000807306">
    <property type="component" value="Unassembled WGS sequence"/>
</dbReference>
<dbReference type="PANTHER" id="PTHR31310">
    <property type="match status" value="1"/>
</dbReference>
<evidence type="ECO:0000259" key="7">
    <source>
        <dbReference type="SMART" id="SM00014"/>
    </source>
</evidence>
<dbReference type="GO" id="GO:0030148">
    <property type="term" value="P:sphingolipid biosynthetic process"/>
    <property type="evidence" value="ECO:0007669"/>
    <property type="project" value="TreeGrafter"/>
</dbReference>
<accession>A0A9P6EJ86</accession>
<dbReference type="AlphaFoldDB" id="A0A9P6EJ86"/>
<dbReference type="SUPFAM" id="SSF48317">
    <property type="entry name" value="Acid phosphatase/Vanadium-dependent haloperoxidase"/>
    <property type="match status" value="1"/>
</dbReference>
<name>A0A9P6EJ86_9AGAR</name>
<feature type="region of interest" description="Disordered" evidence="5">
    <location>
        <begin position="350"/>
        <end position="374"/>
    </location>
</feature>
<evidence type="ECO:0000256" key="6">
    <source>
        <dbReference type="SAM" id="Phobius"/>
    </source>
</evidence>
<feature type="transmembrane region" description="Helical" evidence="6">
    <location>
        <begin position="194"/>
        <end position="216"/>
    </location>
</feature>
<dbReference type="EMBL" id="MU157838">
    <property type="protein sequence ID" value="KAF9530708.1"/>
    <property type="molecule type" value="Genomic_DNA"/>
</dbReference>